<dbReference type="InterPro" id="IPR003661">
    <property type="entry name" value="HisK_dim/P_dom"/>
</dbReference>
<dbReference type="Pfam" id="PF00672">
    <property type="entry name" value="HAMP"/>
    <property type="match status" value="1"/>
</dbReference>
<gene>
    <name evidence="14" type="ORF">QLQ12_44550</name>
</gene>
<keyword evidence="6 11" id="KW-0812">Transmembrane</keyword>
<organism evidence="14 15">
    <name type="scientific">Actinoplanes sandaracinus</name>
    <dbReference type="NCBI Taxonomy" id="3045177"/>
    <lineage>
        <taxon>Bacteria</taxon>
        <taxon>Bacillati</taxon>
        <taxon>Actinomycetota</taxon>
        <taxon>Actinomycetes</taxon>
        <taxon>Micromonosporales</taxon>
        <taxon>Micromonosporaceae</taxon>
        <taxon>Actinoplanes</taxon>
    </lineage>
</organism>
<accession>A0ABT6X103</accession>
<keyword evidence="5" id="KW-0808">Transferase</keyword>
<name>A0ABT6X103_9ACTN</name>
<evidence type="ECO:0000313" key="15">
    <source>
        <dbReference type="Proteomes" id="UP001241758"/>
    </source>
</evidence>
<dbReference type="EMBL" id="JASCTH010000051">
    <property type="protein sequence ID" value="MDI6105675.1"/>
    <property type="molecule type" value="Genomic_DNA"/>
</dbReference>
<keyword evidence="8 11" id="KW-1133">Transmembrane helix</keyword>
<dbReference type="CDD" id="cd06225">
    <property type="entry name" value="HAMP"/>
    <property type="match status" value="1"/>
</dbReference>
<proteinExistence type="predicted"/>
<keyword evidence="7" id="KW-0418">Kinase</keyword>
<keyword evidence="10 11" id="KW-0472">Membrane</keyword>
<dbReference type="CDD" id="cd00082">
    <property type="entry name" value="HisKA"/>
    <property type="match status" value="1"/>
</dbReference>
<sequence>MVERASVRLRTTVLAVAVMAVALIVGAVTLVLMARSSLRGGIETAAEERAAVLAAQIQTSGLPSAAGDDDDDDDVLWQVRDGAGAVVRSSRPLAAPLPAGPSGQVRLPGQDDPFVIVTGDAGAYTVVVAASLDEVDDATGALVTPLAIGVPLVLMLVGGVTWLVVTRALAPVERIRREVEEITGERLDRRVPEPASRDEVHRLARTMNRMLARLEDSRERQQRFVADASHELRSPLAGIRQAAEVARSHPGALSEGELAEAVLEESGRMERLVEQLLLLTRTGGAGAGARPRQDVDVDDLALAEARRVRRTGLTVDSSGVGAGRVRGDRSALAQVVRNLADNGARHARTTVAVAVSSRAGRVDLVVEDDGAGIPEDQRERVFERFVRLDEARARDDGGSGLGLAIVREIVGAHGGTVTVTRSALGGARFEVRLPAS</sequence>
<dbReference type="SMART" id="SM00304">
    <property type="entry name" value="HAMP"/>
    <property type="match status" value="1"/>
</dbReference>
<dbReference type="InterPro" id="IPR036890">
    <property type="entry name" value="HATPase_C_sf"/>
</dbReference>
<evidence type="ECO:0000256" key="5">
    <source>
        <dbReference type="ARBA" id="ARBA00022679"/>
    </source>
</evidence>
<dbReference type="GO" id="GO:0005524">
    <property type="term" value="F:ATP binding"/>
    <property type="evidence" value="ECO:0007669"/>
    <property type="project" value="UniProtKB-KW"/>
</dbReference>
<keyword evidence="15" id="KW-1185">Reference proteome</keyword>
<evidence type="ECO:0000259" key="13">
    <source>
        <dbReference type="PROSITE" id="PS50885"/>
    </source>
</evidence>
<dbReference type="PANTHER" id="PTHR45436:SF5">
    <property type="entry name" value="SENSOR HISTIDINE KINASE TRCS"/>
    <property type="match status" value="1"/>
</dbReference>
<dbReference type="Gene3D" id="6.10.340.10">
    <property type="match status" value="1"/>
</dbReference>
<dbReference type="PROSITE" id="PS50885">
    <property type="entry name" value="HAMP"/>
    <property type="match status" value="1"/>
</dbReference>
<dbReference type="RefSeq" id="WP_282767143.1">
    <property type="nucleotide sequence ID" value="NZ_JASCTH010000051.1"/>
</dbReference>
<dbReference type="InterPro" id="IPR036097">
    <property type="entry name" value="HisK_dim/P_sf"/>
</dbReference>
<evidence type="ECO:0000259" key="12">
    <source>
        <dbReference type="PROSITE" id="PS50109"/>
    </source>
</evidence>
<dbReference type="InterPro" id="IPR003660">
    <property type="entry name" value="HAMP_dom"/>
</dbReference>
<dbReference type="SUPFAM" id="SSF158472">
    <property type="entry name" value="HAMP domain-like"/>
    <property type="match status" value="1"/>
</dbReference>
<feature type="transmembrane region" description="Helical" evidence="11">
    <location>
        <begin position="12"/>
        <end position="34"/>
    </location>
</feature>
<dbReference type="SUPFAM" id="SSF47384">
    <property type="entry name" value="Homodimeric domain of signal transducing histidine kinase"/>
    <property type="match status" value="1"/>
</dbReference>
<keyword evidence="14" id="KW-0547">Nucleotide-binding</keyword>
<dbReference type="Gene3D" id="3.30.565.10">
    <property type="entry name" value="Histidine kinase-like ATPase, C-terminal domain"/>
    <property type="match status" value="1"/>
</dbReference>
<keyword evidence="4" id="KW-0597">Phosphoprotein</keyword>
<comment type="catalytic activity">
    <reaction evidence="1">
        <text>ATP + protein L-histidine = ADP + protein N-phospho-L-histidine.</text>
        <dbReference type="EC" id="2.7.13.3"/>
    </reaction>
</comment>
<dbReference type="PANTHER" id="PTHR45436">
    <property type="entry name" value="SENSOR HISTIDINE KINASE YKOH"/>
    <property type="match status" value="1"/>
</dbReference>
<evidence type="ECO:0000256" key="1">
    <source>
        <dbReference type="ARBA" id="ARBA00000085"/>
    </source>
</evidence>
<evidence type="ECO:0000256" key="8">
    <source>
        <dbReference type="ARBA" id="ARBA00022989"/>
    </source>
</evidence>
<dbReference type="Pfam" id="PF00512">
    <property type="entry name" value="HisKA"/>
    <property type="match status" value="1"/>
</dbReference>
<keyword evidence="9" id="KW-0902">Two-component regulatory system</keyword>
<dbReference type="SMART" id="SM00388">
    <property type="entry name" value="HisKA"/>
    <property type="match status" value="1"/>
</dbReference>
<keyword evidence="14" id="KW-0067">ATP-binding</keyword>
<dbReference type="InterPro" id="IPR003594">
    <property type="entry name" value="HATPase_dom"/>
</dbReference>
<dbReference type="InterPro" id="IPR004358">
    <property type="entry name" value="Sig_transdc_His_kin-like_C"/>
</dbReference>
<feature type="domain" description="Histidine kinase" evidence="12">
    <location>
        <begin position="227"/>
        <end position="436"/>
    </location>
</feature>
<evidence type="ECO:0000256" key="6">
    <source>
        <dbReference type="ARBA" id="ARBA00022692"/>
    </source>
</evidence>
<dbReference type="PROSITE" id="PS50109">
    <property type="entry name" value="HIS_KIN"/>
    <property type="match status" value="1"/>
</dbReference>
<dbReference type="InterPro" id="IPR005467">
    <property type="entry name" value="His_kinase_dom"/>
</dbReference>
<dbReference type="Pfam" id="PF02518">
    <property type="entry name" value="HATPase_c"/>
    <property type="match status" value="1"/>
</dbReference>
<dbReference type="Proteomes" id="UP001241758">
    <property type="component" value="Unassembled WGS sequence"/>
</dbReference>
<dbReference type="PRINTS" id="PR00344">
    <property type="entry name" value="BCTRLSENSOR"/>
</dbReference>
<evidence type="ECO:0000256" key="4">
    <source>
        <dbReference type="ARBA" id="ARBA00022553"/>
    </source>
</evidence>
<evidence type="ECO:0000256" key="10">
    <source>
        <dbReference type="ARBA" id="ARBA00023136"/>
    </source>
</evidence>
<dbReference type="SMART" id="SM00387">
    <property type="entry name" value="HATPase_c"/>
    <property type="match status" value="1"/>
</dbReference>
<dbReference type="SUPFAM" id="SSF55874">
    <property type="entry name" value="ATPase domain of HSP90 chaperone/DNA topoisomerase II/histidine kinase"/>
    <property type="match status" value="1"/>
</dbReference>
<evidence type="ECO:0000256" key="11">
    <source>
        <dbReference type="SAM" id="Phobius"/>
    </source>
</evidence>
<feature type="domain" description="HAMP" evidence="13">
    <location>
        <begin position="166"/>
        <end position="219"/>
    </location>
</feature>
<evidence type="ECO:0000313" key="14">
    <source>
        <dbReference type="EMBL" id="MDI6105675.1"/>
    </source>
</evidence>
<evidence type="ECO:0000256" key="9">
    <source>
        <dbReference type="ARBA" id="ARBA00023012"/>
    </source>
</evidence>
<dbReference type="EC" id="2.7.13.3" evidence="3"/>
<evidence type="ECO:0000256" key="7">
    <source>
        <dbReference type="ARBA" id="ARBA00022777"/>
    </source>
</evidence>
<evidence type="ECO:0000256" key="3">
    <source>
        <dbReference type="ARBA" id="ARBA00012438"/>
    </source>
</evidence>
<protein>
    <recommendedName>
        <fullName evidence="3">histidine kinase</fullName>
        <ecNumber evidence="3">2.7.13.3</ecNumber>
    </recommendedName>
</protein>
<dbReference type="Gene3D" id="1.10.287.130">
    <property type="match status" value="1"/>
</dbReference>
<evidence type="ECO:0000256" key="2">
    <source>
        <dbReference type="ARBA" id="ARBA00004236"/>
    </source>
</evidence>
<reference evidence="14 15" key="1">
    <citation type="submission" date="2023-05" db="EMBL/GenBank/DDBJ databases">
        <title>Actinoplanes sp. NEAU-A12 genome sequencing.</title>
        <authorList>
            <person name="Wang Z.-S."/>
        </authorList>
    </citation>
    <scope>NUCLEOTIDE SEQUENCE [LARGE SCALE GENOMIC DNA]</scope>
    <source>
        <strain evidence="14 15">NEAU-A12</strain>
    </source>
</reference>
<feature type="transmembrane region" description="Helical" evidence="11">
    <location>
        <begin position="142"/>
        <end position="165"/>
    </location>
</feature>
<comment type="subcellular location">
    <subcellularLocation>
        <location evidence="2">Cell membrane</location>
    </subcellularLocation>
</comment>
<comment type="caution">
    <text evidence="14">The sequence shown here is derived from an EMBL/GenBank/DDBJ whole genome shotgun (WGS) entry which is preliminary data.</text>
</comment>
<dbReference type="InterPro" id="IPR050428">
    <property type="entry name" value="TCS_sensor_his_kinase"/>
</dbReference>